<dbReference type="GO" id="GO:0006629">
    <property type="term" value="P:lipid metabolic process"/>
    <property type="evidence" value="ECO:0007669"/>
    <property type="project" value="UniProtKB-KW"/>
</dbReference>
<evidence type="ECO:0000259" key="10">
    <source>
        <dbReference type="Pfam" id="PF00487"/>
    </source>
</evidence>
<evidence type="ECO:0000256" key="6">
    <source>
        <dbReference type="ARBA" id="ARBA00023098"/>
    </source>
</evidence>
<evidence type="ECO:0000256" key="9">
    <source>
        <dbReference type="SAM" id="Phobius"/>
    </source>
</evidence>
<comment type="caution">
    <text evidence="11">The sequence shown here is derived from an EMBL/GenBank/DDBJ whole genome shotgun (WGS) entry which is preliminary data.</text>
</comment>
<dbReference type="Proteomes" id="UP000485058">
    <property type="component" value="Unassembled WGS sequence"/>
</dbReference>
<feature type="region of interest" description="Disordered" evidence="8">
    <location>
        <begin position="1"/>
        <end position="22"/>
    </location>
</feature>
<keyword evidence="3 9" id="KW-0812">Transmembrane</keyword>
<dbReference type="AlphaFoldDB" id="A0A6A0ADK7"/>
<evidence type="ECO:0000256" key="5">
    <source>
        <dbReference type="ARBA" id="ARBA00023002"/>
    </source>
</evidence>
<dbReference type="PANTHER" id="PTHR19353:SF88">
    <property type="entry name" value="DELTA(5) FATTY ACID DESATURASE FAT-4"/>
    <property type="match status" value="1"/>
</dbReference>
<evidence type="ECO:0000256" key="3">
    <source>
        <dbReference type="ARBA" id="ARBA00022692"/>
    </source>
</evidence>
<comment type="subcellular location">
    <subcellularLocation>
        <location evidence="1">Membrane</location>
        <topology evidence="1">Multi-pass membrane protein</topology>
    </subcellularLocation>
</comment>
<evidence type="ECO:0000256" key="4">
    <source>
        <dbReference type="ARBA" id="ARBA00022989"/>
    </source>
</evidence>
<dbReference type="InterPro" id="IPR005804">
    <property type="entry name" value="FA_desaturase_dom"/>
</dbReference>
<organism evidence="11 12">
    <name type="scientific">Haematococcus lacustris</name>
    <name type="common">Green alga</name>
    <name type="synonym">Haematococcus pluvialis</name>
    <dbReference type="NCBI Taxonomy" id="44745"/>
    <lineage>
        <taxon>Eukaryota</taxon>
        <taxon>Viridiplantae</taxon>
        <taxon>Chlorophyta</taxon>
        <taxon>core chlorophytes</taxon>
        <taxon>Chlorophyceae</taxon>
        <taxon>CS clade</taxon>
        <taxon>Chlamydomonadales</taxon>
        <taxon>Haematococcaceae</taxon>
        <taxon>Haematococcus</taxon>
    </lineage>
</organism>
<dbReference type="InterPro" id="IPR012171">
    <property type="entry name" value="Fatty_acid_desaturase"/>
</dbReference>
<dbReference type="GO" id="GO:0016717">
    <property type="term" value="F:oxidoreductase activity, acting on paired donors, with oxidation of a pair of donors resulting in the reduction of molecular oxygen to two molecules of water"/>
    <property type="evidence" value="ECO:0007669"/>
    <property type="project" value="TreeGrafter"/>
</dbReference>
<evidence type="ECO:0000256" key="2">
    <source>
        <dbReference type="ARBA" id="ARBA00009295"/>
    </source>
</evidence>
<comment type="similarity">
    <text evidence="2">Belongs to the fatty acid desaturase type 1 family.</text>
</comment>
<evidence type="ECO:0000256" key="8">
    <source>
        <dbReference type="SAM" id="MobiDB-lite"/>
    </source>
</evidence>
<evidence type="ECO:0000313" key="11">
    <source>
        <dbReference type="EMBL" id="GFH30413.1"/>
    </source>
</evidence>
<feature type="non-terminal residue" evidence="11">
    <location>
        <position position="141"/>
    </location>
</feature>
<proteinExistence type="inferred from homology"/>
<dbReference type="GO" id="GO:0016020">
    <property type="term" value="C:membrane"/>
    <property type="evidence" value="ECO:0007669"/>
    <property type="project" value="UniProtKB-SubCell"/>
</dbReference>
<feature type="non-terminal residue" evidence="11">
    <location>
        <position position="1"/>
    </location>
</feature>
<accession>A0A6A0ADK7</accession>
<evidence type="ECO:0000313" key="12">
    <source>
        <dbReference type="Proteomes" id="UP000485058"/>
    </source>
</evidence>
<dbReference type="PANTHER" id="PTHR19353">
    <property type="entry name" value="FATTY ACID DESATURASE 2"/>
    <property type="match status" value="1"/>
</dbReference>
<gene>
    <name evidence="11" type="ORF">HaLaN_29268</name>
</gene>
<keyword evidence="12" id="KW-1185">Reference proteome</keyword>
<feature type="transmembrane region" description="Helical" evidence="9">
    <location>
        <begin position="58"/>
        <end position="81"/>
    </location>
</feature>
<keyword evidence="6" id="KW-0443">Lipid metabolism</keyword>
<keyword evidence="4 9" id="KW-1133">Transmembrane helix</keyword>
<reference evidence="11 12" key="1">
    <citation type="submission" date="2020-02" db="EMBL/GenBank/DDBJ databases">
        <title>Draft genome sequence of Haematococcus lacustris strain NIES-144.</title>
        <authorList>
            <person name="Morimoto D."/>
            <person name="Nakagawa S."/>
            <person name="Yoshida T."/>
            <person name="Sawayama S."/>
        </authorList>
    </citation>
    <scope>NUCLEOTIDE SEQUENCE [LARGE SCALE GENOMIC DNA]</scope>
    <source>
        <strain evidence="11 12">NIES-144</strain>
    </source>
</reference>
<dbReference type="EMBL" id="BLLF01004887">
    <property type="protein sequence ID" value="GFH30413.1"/>
    <property type="molecule type" value="Genomic_DNA"/>
</dbReference>
<sequence>ARKWLEKLPRKPVEPAQKSSPESIDVNAEFRAWQQSLQDRGFFKPSYTRIGLQCLEPLVMVAAACLLMAQLPGATGLLLALPLIAMANVKCGWIQHEGGHTSLTTNPKVDKVIQAVAIGLGLSTCGWQWNRMHNRHHATPQ</sequence>
<dbReference type="Pfam" id="PF00487">
    <property type="entry name" value="FA_desaturase"/>
    <property type="match status" value="1"/>
</dbReference>
<protein>
    <submittedName>
        <fullName evidence="11">Acyl-CoA dependent delta6-desaturase</fullName>
    </submittedName>
</protein>
<keyword evidence="7 9" id="KW-0472">Membrane</keyword>
<feature type="domain" description="Fatty acid desaturase" evidence="10">
    <location>
        <begin position="77"/>
        <end position="139"/>
    </location>
</feature>
<evidence type="ECO:0000256" key="1">
    <source>
        <dbReference type="ARBA" id="ARBA00004141"/>
    </source>
</evidence>
<keyword evidence="5" id="KW-0560">Oxidoreductase</keyword>
<feature type="compositionally biased region" description="Basic and acidic residues" evidence="8">
    <location>
        <begin position="1"/>
        <end position="13"/>
    </location>
</feature>
<evidence type="ECO:0000256" key="7">
    <source>
        <dbReference type="ARBA" id="ARBA00023136"/>
    </source>
</evidence>
<name>A0A6A0ADK7_HAELA</name>